<dbReference type="SUPFAM" id="SSF53448">
    <property type="entry name" value="Nucleotide-diphospho-sugar transferases"/>
    <property type="match status" value="1"/>
</dbReference>
<name>A0A7X6SVM5_9CORY</name>
<gene>
    <name evidence="2" type="ORF">GX859_06615</name>
</gene>
<accession>A0A7X6SVM5</accession>
<dbReference type="InterPro" id="IPR029044">
    <property type="entry name" value="Nucleotide-diphossugar_trans"/>
</dbReference>
<dbReference type="Pfam" id="PF00535">
    <property type="entry name" value="Glycos_transf_2"/>
    <property type="match status" value="1"/>
</dbReference>
<dbReference type="CDD" id="cd04186">
    <property type="entry name" value="GT_2_like_c"/>
    <property type="match status" value="1"/>
</dbReference>
<dbReference type="EMBL" id="JAAZHI010000138">
    <property type="protein sequence ID" value="NLA55952.1"/>
    <property type="molecule type" value="Genomic_DNA"/>
</dbReference>
<dbReference type="GO" id="GO:0016740">
    <property type="term" value="F:transferase activity"/>
    <property type="evidence" value="ECO:0007669"/>
    <property type="project" value="UniProtKB-KW"/>
</dbReference>
<dbReference type="Proteomes" id="UP000557899">
    <property type="component" value="Unassembled WGS sequence"/>
</dbReference>
<proteinExistence type="predicted"/>
<organism evidence="2 3">
    <name type="scientific">Corynebacterium humireducens</name>
    <dbReference type="NCBI Taxonomy" id="1223514"/>
    <lineage>
        <taxon>Bacteria</taxon>
        <taxon>Bacillati</taxon>
        <taxon>Actinomycetota</taxon>
        <taxon>Actinomycetes</taxon>
        <taxon>Mycobacteriales</taxon>
        <taxon>Corynebacteriaceae</taxon>
        <taxon>Corynebacterium</taxon>
    </lineage>
</organism>
<sequence>MSRTRRYLSLTGVKSRSWRVAQRVADGDRHYASHIVTTSQTPIAVITVTYSPGRHLRAFLDSLPGATSRGVHVVLADNGSRDGVPEEAASRSGNVEFLPTGGNLGYGTGMNVGARHLRPARDAGDIDPEYLLLSNPDVVFGEGAIDAMIACMERHPEAAAVGPRIVEPDGSIYPSARAVPTLRNGIGHALLGQVWPSNPWTRSYRDNADMDSEREAGWLSGSCLLVRWDAFDAVGGFDERYFMYMEDVDLGDRFARAGFRNIYCPSAEIAHDKGHAAGRHAETMLPAHHESAYRFQADRLPHPWQAPLRGLIRAGLNARSAIAVTRARTNRKDSHV</sequence>
<evidence type="ECO:0000313" key="2">
    <source>
        <dbReference type="EMBL" id="NLA55952.1"/>
    </source>
</evidence>
<dbReference type="Gene3D" id="3.90.550.10">
    <property type="entry name" value="Spore Coat Polysaccharide Biosynthesis Protein SpsA, Chain A"/>
    <property type="match status" value="1"/>
</dbReference>
<protein>
    <submittedName>
        <fullName evidence="2">Glycosyltransferase family 2 protein</fullName>
    </submittedName>
</protein>
<reference evidence="2 3" key="1">
    <citation type="journal article" date="2020" name="Biotechnol. Biofuels">
        <title>New insights from the biogas microbiome by comprehensive genome-resolved metagenomics of nearly 1600 species originating from multiple anaerobic digesters.</title>
        <authorList>
            <person name="Campanaro S."/>
            <person name="Treu L."/>
            <person name="Rodriguez-R L.M."/>
            <person name="Kovalovszki A."/>
            <person name="Ziels R.M."/>
            <person name="Maus I."/>
            <person name="Zhu X."/>
            <person name="Kougias P.G."/>
            <person name="Basile A."/>
            <person name="Luo G."/>
            <person name="Schluter A."/>
            <person name="Konstantinidis K.T."/>
            <person name="Angelidaki I."/>
        </authorList>
    </citation>
    <scope>NUCLEOTIDE SEQUENCE [LARGE SCALE GENOMIC DNA]</scope>
    <source>
        <strain evidence="2">AS15tlH2ME_198</strain>
    </source>
</reference>
<evidence type="ECO:0000259" key="1">
    <source>
        <dbReference type="Pfam" id="PF00535"/>
    </source>
</evidence>
<comment type="caution">
    <text evidence="2">The sequence shown here is derived from an EMBL/GenBank/DDBJ whole genome shotgun (WGS) entry which is preliminary data.</text>
</comment>
<keyword evidence="2" id="KW-0808">Transferase</keyword>
<feature type="domain" description="Glycosyltransferase 2-like" evidence="1">
    <location>
        <begin position="45"/>
        <end position="170"/>
    </location>
</feature>
<dbReference type="PANTHER" id="PTHR43179">
    <property type="entry name" value="RHAMNOSYLTRANSFERASE WBBL"/>
    <property type="match status" value="1"/>
</dbReference>
<dbReference type="AlphaFoldDB" id="A0A7X6SVM5"/>
<dbReference type="InterPro" id="IPR001173">
    <property type="entry name" value="Glyco_trans_2-like"/>
</dbReference>
<evidence type="ECO:0000313" key="3">
    <source>
        <dbReference type="Proteomes" id="UP000557899"/>
    </source>
</evidence>
<dbReference type="PANTHER" id="PTHR43179:SF7">
    <property type="entry name" value="RHAMNOSYLTRANSFERASE WBBL"/>
    <property type="match status" value="1"/>
</dbReference>